<dbReference type="EMBL" id="KI546100">
    <property type="protein sequence ID" value="EST45189.1"/>
    <property type="molecule type" value="Genomic_DNA"/>
</dbReference>
<gene>
    <name evidence="1" type="ORF">SS50377_14762</name>
    <name evidence="2" type="ORF">SS50377_20133</name>
</gene>
<evidence type="ECO:0000313" key="2">
    <source>
        <dbReference type="EMBL" id="KAH0576787.1"/>
    </source>
</evidence>
<reference evidence="1 2" key="1">
    <citation type="journal article" date="2014" name="PLoS Genet.">
        <title>The Genome of Spironucleus salmonicida Highlights a Fish Pathogen Adapted to Fluctuating Environments.</title>
        <authorList>
            <person name="Xu F."/>
            <person name="Jerlstrom-Hultqvist J."/>
            <person name="Einarsson E."/>
            <person name="Astvaldsson A."/>
            <person name="Svard S.G."/>
            <person name="Andersson J.O."/>
        </authorList>
    </citation>
    <scope>NUCLEOTIDE SEQUENCE</scope>
    <source>
        <strain evidence="2">ATCC 50377</strain>
    </source>
</reference>
<evidence type="ECO:0000313" key="3">
    <source>
        <dbReference type="Proteomes" id="UP000018208"/>
    </source>
</evidence>
<evidence type="ECO:0000313" key="1">
    <source>
        <dbReference type="EMBL" id="EST45189.1"/>
    </source>
</evidence>
<dbReference type="EMBL" id="AUWU02000001">
    <property type="protein sequence ID" value="KAH0576787.1"/>
    <property type="molecule type" value="Genomic_DNA"/>
</dbReference>
<accession>V6LWM7</accession>
<organism evidence="1">
    <name type="scientific">Spironucleus salmonicida</name>
    <dbReference type="NCBI Taxonomy" id="348837"/>
    <lineage>
        <taxon>Eukaryota</taxon>
        <taxon>Metamonada</taxon>
        <taxon>Diplomonadida</taxon>
        <taxon>Hexamitidae</taxon>
        <taxon>Hexamitinae</taxon>
        <taxon>Spironucleus</taxon>
    </lineage>
</organism>
<name>V6LWM7_9EUKA</name>
<dbReference type="InterPro" id="IPR036322">
    <property type="entry name" value="WD40_repeat_dom_sf"/>
</dbReference>
<keyword evidence="3" id="KW-1185">Reference proteome</keyword>
<dbReference type="AlphaFoldDB" id="V6LWM7"/>
<dbReference type="VEuPathDB" id="GiardiaDB:SS50377_20133"/>
<dbReference type="InterPro" id="IPR015943">
    <property type="entry name" value="WD40/YVTN_repeat-like_dom_sf"/>
</dbReference>
<dbReference type="Gene3D" id="2.130.10.10">
    <property type="entry name" value="YVTN repeat-like/Quinoprotein amine dehydrogenase"/>
    <property type="match status" value="1"/>
</dbReference>
<protein>
    <recommendedName>
        <fullName evidence="4">WD domain, G-beta repeat-containing protein</fullName>
    </recommendedName>
</protein>
<reference evidence="2" key="2">
    <citation type="submission" date="2020-12" db="EMBL/GenBank/DDBJ databases">
        <title>New Spironucleus salmonicida genome in near-complete chromosomes.</title>
        <authorList>
            <person name="Xu F."/>
            <person name="Kurt Z."/>
            <person name="Jimenez-Gonzalez A."/>
            <person name="Astvaldsson A."/>
            <person name="Andersson J.O."/>
            <person name="Svard S.G."/>
        </authorList>
    </citation>
    <scope>NUCLEOTIDE SEQUENCE</scope>
    <source>
        <strain evidence="2">ATCC 50377</strain>
    </source>
</reference>
<evidence type="ECO:0008006" key="4">
    <source>
        <dbReference type="Google" id="ProtNLM"/>
    </source>
</evidence>
<proteinExistence type="predicted"/>
<dbReference type="OrthoDB" id="19711at2759"/>
<dbReference type="SUPFAM" id="SSF50978">
    <property type="entry name" value="WD40 repeat-like"/>
    <property type="match status" value="1"/>
</dbReference>
<dbReference type="Proteomes" id="UP000018208">
    <property type="component" value="Unassembled WGS sequence"/>
</dbReference>
<sequence>MLKLDCQEIWDIQRHDNQYILVGKKSIYLIKQDLHVIQSFKMQDELYSCCIQNDTIITAGKFQQIYIIDYKLQQIMDTLVSHGGPVNAITCFQDKNVIISGSGAPESAIKIFKDKSIYIIIHNAHETCVDIIIFNDQIVSVGMDGQIKFWSTINKQPGIKFVYKEQNLIRMLYPIDSVYSYHNIIVSHMPNLGFAVIYLNAYNTQMELFKEYHYQNHIIFGIKIANRDAFWYRARGYKNTIATGGKNKCTHLTFPLLTELSQAQTSESIANLFQARLFLLPKGQYRAVIATEFGIIAAGQFNNLTHVFSKPLATSVPIPTIFQNPIDDVFFTENEIKFITGTHELSLSPKIGVGIVKQQ</sequence>